<dbReference type="AlphaFoldDB" id="A0A0W8F651"/>
<accession>A0A0W8F651</accession>
<evidence type="ECO:0000313" key="1">
    <source>
        <dbReference type="EMBL" id="KUG16333.1"/>
    </source>
</evidence>
<gene>
    <name evidence="1" type="ORF">ASZ90_014007</name>
</gene>
<name>A0A0W8F651_9ZZZZ</name>
<reference evidence="1" key="1">
    <citation type="journal article" date="2015" name="Proc. Natl. Acad. Sci. U.S.A.">
        <title>Networks of energetic and metabolic interactions define dynamics in microbial communities.</title>
        <authorList>
            <person name="Embree M."/>
            <person name="Liu J.K."/>
            <person name="Al-Bassam M.M."/>
            <person name="Zengler K."/>
        </authorList>
    </citation>
    <scope>NUCLEOTIDE SEQUENCE</scope>
</reference>
<protein>
    <submittedName>
        <fullName evidence="1">Uncharacterized protein</fullName>
    </submittedName>
</protein>
<dbReference type="EMBL" id="LNQE01001503">
    <property type="protein sequence ID" value="KUG16333.1"/>
    <property type="molecule type" value="Genomic_DNA"/>
</dbReference>
<organism evidence="1">
    <name type="scientific">hydrocarbon metagenome</name>
    <dbReference type="NCBI Taxonomy" id="938273"/>
    <lineage>
        <taxon>unclassified sequences</taxon>
        <taxon>metagenomes</taxon>
        <taxon>ecological metagenomes</taxon>
    </lineage>
</organism>
<sequence length="51" mass="6038">MIQFSLDLRYWEESHILLPPNIISCRTIEIIRAERTIGKGDKIMPVDLRQK</sequence>
<proteinExistence type="predicted"/>
<comment type="caution">
    <text evidence="1">The sequence shown here is derived from an EMBL/GenBank/DDBJ whole genome shotgun (WGS) entry which is preliminary data.</text>
</comment>